<gene>
    <name evidence="1" type="ORF">AYI68_g7062</name>
</gene>
<organism evidence="1 2">
    <name type="scientific">Smittium mucronatum</name>
    <dbReference type="NCBI Taxonomy" id="133383"/>
    <lineage>
        <taxon>Eukaryota</taxon>
        <taxon>Fungi</taxon>
        <taxon>Fungi incertae sedis</taxon>
        <taxon>Zoopagomycota</taxon>
        <taxon>Kickxellomycotina</taxon>
        <taxon>Harpellomycetes</taxon>
        <taxon>Harpellales</taxon>
        <taxon>Legeriomycetaceae</taxon>
        <taxon>Smittium</taxon>
    </lineage>
</organism>
<reference evidence="1 2" key="1">
    <citation type="journal article" date="2016" name="Mol. Biol. Evol.">
        <title>Genome-Wide Survey of Gut Fungi (Harpellales) Reveals the First Horizontally Transferred Ubiquitin Gene from a Mosquito Host.</title>
        <authorList>
            <person name="Wang Y."/>
            <person name="White M.M."/>
            <person name="Kvist S."/>
            <person name="Moncalvo J.M."/>
        </authorList>
    </citation>
    <scope>NUCLEOTIDE SEQUENCE [LARGE SCALE GENOMIC DNA]</scope>
    <source>
        <strain evidence="1 2">ALG-7-W6</strain>
    </source>
</reference>
<accession>A0A1R0GPR9</accession>
<comment type="caution">
    <text evidence="1">The sequence shown here is derived from an EMBL/GenBank/DDBJ whole genome shotgun (WGS) entry which is preliminary data.</text>
</comment>
<dbReference type="EMBL" id="LSSL01005373">
    <property type="protein sequence ID" value="OLY78880.1"/>
    <property type="molecule type" value="Genomic_DNA"/>
</dbReference>
<dbReference type="AlphaFoldDB" id="A0A1R0GPR9"/>
<name>A0A1R0GPR9_9FUNG</name>
<evidence type="ECO:0000313" key="2">
    <source>
        <dbReference type="Proteomes" id="UP000187455"/>
    </source>
</evidence>
<dbReference type="Proteomes" id="UP000187455">
    <property type="component" value="Unassembled WGS sequence"/>
</dbReference>
<evidence type="ECO:0000313" key="1">
    <source>
        <dbReference type="EMBL" id="OLY78880.1"/>
    </source>
</evidence>
<protein>
    <submittedName>
        <fullName evidence="1">Uncharacterized protein</fullName>
    </submittedName>
</protein>
<proteinExistence type="predicted"/>
<sequence length="47" mass="5325">MDTLNANNSKNTAEIDIQVICMRNRNSILLGNLETCILKKRAPPRKI</sequence>
<feature type="non-terminal residue" evidence="1">
    <location>
        <position position="47"/>
    </location>
</feature>
<keyword evidence="2" id="KW-1185">Reference proteome</keyword>